<feature type="compositionally biased region" description="Low complexity" evidence="1">
    <location>
        <begin position="1"/>
        <end position="11"/>
    </location>
</feature>
<keyword evidence="3" id="KW-1185">Reference proteome</keyword>
<dbReference type="AlphaFoldDB" id="A0A182EZN5"/>
<proteinExistence type="predicted"/>
<organism evidence="4">
    <name type="scientific">Onchocerca ochengi</name>
    <name type="common">Filarial nematode worm</name>
    <dbReference type="NCBI Taxonomy" id="42157"/>
    <lineage>
        <taxon>Eukaryota</taxon>
        <taxon>Metazoa</taxon>
        <taxon>Ecdysozoa</taxon>
        <taxon>Nematoda</taxon>
        <taxon>Chromadorea</taxon>
        <taxon>Rhabditida</taxon>
        <taxon>Spirurina</taxon>
        <taxon>Spiruromorpha</taxon>
        <taxon>Filarioidea</taxon>
        <taxon>Onchocercidae</taxon>
        <taxon>Onchocerca</taxon>
    </lineage>
</organism>
<dbReference type="Proteomes" id="UP000271087">
    <property type="component" value="Unassembled WGS sequence"/>
</dbReference>
<reference evidence="2 3" key="2">
    <citation type="submission" date="2018-08" db="EMBL/GenBank/DDBJ databases">
        <authorList>
            <person name="Laetsch R D."/>
            <person name="Stevens L."/>
            <person name="Kumar S."/>
            <person name="Blaxter L. M."/>
        </authorList>
    </citation>
    <scope>NUCLEOTIDE SEQUENCE [LARGE SCALE GENOMIC DNA]</scope>
</reference>
<sequence length="21" mass="2228">MANDDGSVDIGIGDDDTKPRH</sequence>
<dbReference type="WBParaSite" id="nOo.2.0.1.t13645-RA">
    <property type="protein sequence ID" value="nOo.2.0.1.t13645-RA"/>
    <property type="gene ID" value="nOo.2.0.1.g13645"/>
</dbReference>
<name>A0A182EZN5_ONCOC</name>
<evidence type="ECO:0000256" key="1">
    <source>
        <dbReference type="SAM" id="MobiDB-lite"/>
    </source>
</evidence>
<feature type="region of interest" description="Disordered" evidence="1">
    <location>
        <begin position="1"/>
        <end position="21"/>
    </location>
</feature>
<evidence type="ECO:0000313" key="4">
    <source>
        <dbReference type="WBParaSite" id="nOo.2.0.1.t13645-RA"/>
    </source>
</evidence>
<dbReference type="EMBL" id="UYRW01017147">
    <property type="protein sequence ID" value="VDN04020.1"/>
    <property type="molecule type" value="Genomic_DNA"/>
</dbReference>
<protein>
    <submittedName>
        <fullName evidence="2 4">Uncharacterized protein</fullName>
    </submittedName>
</protein>
<accession>A0A182EZN5</accession>
<evidence type="ECO:0000313" key="2">
    <source>
        <dbReference type="EMBL" id="VDN04020.1"/>
    </source>
</evidence>
<evidence type="ECO:0000313" key="3">
    <source>
        <dbReference type="Proteomes" id="UP000271087"/>
    </source>
</evidence>
<reference evidence="4" key="1">
    <citation type="submission" date="2016-06" db="UniProtKB">
        <authorList>
            <consortium name="WormBaseParasite"/>
        </authorList>
    </citation>
    <scope>IDENTIFICATION</scope>
</reference>
<gene>
    <name evidence="2" type="ORF">NOO_LOCUS13645</name>
</gene>